<gene>
    <name evidence="5" type="primary">LOC113414921</name>
</gene>
<accession>A0A6J1UA34</accession>
<name>A0A6J1UA34_9SAUR</name>
<dbReference type="InterPro" id="IPR048839">
    <property type="entry name" value="SPATA2_PUB-like"/>
</dbReference>
<proteinExistence type="inferred from homology"/>
<dbReference type="AlphaFoldDB" id="A0A6J1UA34"/>
<dbReference type="Pfam" id="PF21388">
    <property type="entry name" value="SPATA2_PUB-like"/>
    <property type="match status" value="1"/>
</dbReference>
<keyword evidence="4" id="KW-1185">Reference proteome</keyword>
<protein>
    <submittedName>
        <fullName evidence="5">Uncharacterized protein LOC113414921</fullName>
    </submittedName>
</protein>
<dbReference type="Proteomes" id="UP000504612">
    <property type="component" value="Unplaced"/>
</dbReference>
<reference evidence="5" key="1">
    <citation type="submission" date="2025-08" db="UniProtKB">
        <authorList>
            <consortium name="RefSeq"/>
        </authorList>
    </citation>
    <scope>IDENTIFICATION</scope>
</reference>
<dbReference type="GO" id="GO:0005737">
    <property type="term" value="C:cytoplasm"/>
    <property type="evidence" value="ECO:0007669"/>
    <property type="project" value="TreeGrafter"/>
</dbReference>
<evidence type="ECO:0000256" key="2">
    <source>
        <dbReference type="SAM" id="MobiDB-lite"/>
    </source>
</evidence>
<organism evidence="4 5">
    <name type="scientific">Notechis scutatus</name>
    <name type="common">mainland tiger snake</name>
    <dbReference type="NCBI Taxonomy" id="8663"/>
    <lineage>
        <taxon>Eukaryota</taxon>
        <taxon>Metazoa</taxon>
        <taxon>Chordata</taxon>
        <taxon>Craniata</taxon>
        <taxon>Vertebrata</taxon>
        <taxon>Euteleostomi</taxon>
        <taxon>Lepidosauria</taxon>
        <taxon>Squamata</taxon>
        <taxon>Bifurcata</taxon>
        <taxon>Unidentata</taxon>
        <taxon>Episquamata</taxon>
        <taxon>Toxicofera</taxon>
        <taxon>Serpentes</taxon>
        <taxon>Colubroidea</taxon>
        <taxon>Elapidae</taxon>
        <taxon>Hydrophiinae</taxon>
        <taxon>Notechis</taxon>
    </lineage>
</organism>
<feature type="region of interest" description="Disordered" evidence="2">
    <location>
        <begin position="212"/>
        <end position="234"/>
    </location>
</feature>
<dbReference type="Gene3D" id="1.20.58.2190">
    <property type="match status" value="1"/>
</dbReference>
<evidence type="ECO:0000313" key="5">
    <source>
        <dbReference type="RefSeq" id="XP_026527827.1"/>
    </source>
</evidence>
<feature type="compositionally biased region" description="Basic and acidic residues" evidence="2">
    <location>
        <begin position="215"/>
        <end position="226"/>
    </location>
</feature>
<dbReference type="PANTHER" id="PTHR15326:SF9">
    <property type="entry name" value="SPERMATOGENESIS-ASSOCIATED PROTEIN 2"/>
    <property type="match status" value="1"/>
</dbReference>
<dbReference type="RefSeq" id="XP_026527827.1">
    <property type="nucleotide sequence ID" value="XM_026672042.1"/>
</dbReference>
<dbReference type="PANTHER" id="PTHR15326">
    <property type="entry name" value="SPERMATOGENESIS-ASSOCIATED PROTEIN 2/TAMOZHENNIC"/>
    <property type="match status" value="1"/>
</dbReference>
<evidence type="ECO:0000259" key="3">
    <source>
        <dbReference type="Pfam" id="PF21388"/>
    </source>
</evidence>
<dbReference type="GeneID" id="113414921"/>
<feature type="domain" description="Spermatogenesis-associated protein 2 PUB-like" evidence="3">
    <location>
        <begin position="86"/>
        <end position="201"/>
    </location>
</feature>
<evidence type="ECO:0000313" key="4">
    <source>
        <dbReference type="Proteomes" id="UP000504612"/>
    </source>
</evidence>
<comment type="similarity">
    <text evidence="1">Belongs to the SPATA2 family.</text>
</comment>
<evidence type="ECO:0000256" key="1">
    <source>
        <dbReference type="ARBA" id="ARBA00038142"/>
    </source>
</evidence>
<sequence length="573" mass="63657">MRSCPSPAAPREEVLQGYRAFYRAGWAEGKLRLCNEAPLKSRAGLLRVAQAGKWDVGAIAQSCGKMRGRRRGEKEEEEEAGSAAAAALFRKLSQAFGYLELLCINLCLSPWRKEIKSLKTFTGNFVYYVKSILPESVVQQLLSEIGYVATSATEYSLVRKPNEVEAENTAFEIFLARIECENLLEVARDMKDSDLADILQMRVQKHGLPGVGLTKKQEHSQTKEDVTVGESNGTPNPAMAYLSHSQHAFKEQGKTEQGESFGLRCITTEAQPAASKQTTELNRNQNQTEEISTHSCIRSTDSEDFLIKYSDIVIGQQPLHFSASSSSSRATKEEAWLTETRLGLPACGAETLPHLPSDESGPQALAILNNSTVVSKAPCDYQTRQTRIGSKTCDAMKRLSIPGSDTIDEPKELKGSMAQESPNPSNNLALMVEKPKPKEDYVEKLMYPVEETAWPESARSHRVPGEHYHPEMNSANFSCRDNYNVDLYSSDHFSHITGCRYPTPGPSYSRHLGVPILTCPVPTEDQYCSDSPAGIRHRRERYPLHSSLADFNTRGVHMDEPSLEGYVVIKKDN</sequence>
<dbReference type="KEGG" id="nss:113414921"/>